<organism evidence="1 2">
    <name type="scientific">Streptomyces tunisiensis</name>
    <dbReference type="NCBI Taxonomy" id="948699"/>
    <lineage>
        <taxon>Bacteria</taxon>
        <taxon>Bacillati</taxon>
        <taxon>Actinomycetota</taxon>
        <taxon>Actinomycetes</taxon>
        <taxon>Kitasatosporales</taxon>
        <taxon>Streptomycetaceae</taxon>
        <taxon>Streptomyces</taxon>
    </lineage>
</organism>
<dbReference type="EMBL" id="BAABBU010000007">
    <property type="protein sequence ID" value="GAA4130261.1"/>
    <property type="molecule type" value="Genomic_DNA"/>
</dbReference>
<evidence type="ECO:0008006" key="3">
    <source>
        <dbReference type="Google" id="ProtNLM"/>
    </source>
</evidence>
<name>A0ABP7Y3N5_9ACTN</name>
<protein>
    <recommendedName>
        <fullName evidence="3">Aminoglycoside phosphotransferase domain-containing protein</fullName>
    </recommendedName>
</protein>
<evidence type="ECO:0000313" key="2">
    <source>
        <dbReference type="Proteomes" id="UP001501845"/>
    </source>
</evidence>
<comment type="caution">
    <text evidence="1">The sequence shown here is derived from an EMBL/GenBank/DDBJ whole genome shotgun (WGS) entry which is preliminary data.</text>
</comment>
<accession>A0ABP7Y3N5</accession>
<evidence type="ECO:0000313" key="1">
    <source>
        <dbReference type="EMBL" id="GAA4130261.1"/>
    </source>
</evidence>
<keyword evidence="2" id="KW-1185">Reference proteome</keyword>
<dbReference type="Proteomes" id="UP001501845">
    <property type="component" value="Unassembled WGS sequence"/>
</dbReference>
<reference evidence="2" key="1">
    <citation type="journal article" date="2019" name="Int. J. Syst. Evol. Microbiol.">
        <title>The Global Catalogue of Microorganisms (GCM) 10K type strain sequencing project: providing services to taxonomists for standard genome sequencing and annotation.</title>
        <authorList>
            <consortium name="The Broad Institute Genomics Platform"/>
            <consortium name="The Broad Institute Genome Sequencing Center for Infectious Disease"/>
            <person name="Wu L."/>
            <person name="Ma J."/>
        </authorList>
    </citation>
    <scope>NUCLEOTIDE SEQUENCE [LARGE SCALE GENOMIC DNA]</scope>
    <source>
        <strain evidence="2">JCM 17589</strain>
    </source>
</reference>
<sequence>MQVCERLHQHHGGHLAEPGPLLGALGGGDDLLLKIGVLDVRQPRRVRFPTCAKRIVEDDPRAAERFRKFLPLARCGVQPEVVPELHPHILLVE</sequence>
<proteinExistence type="predicted"/>
<gene>
    <name evidence="1" type="ORF">GCM10022285_18720</name>
</gene>